<keyword evidence="3" id="KW-0804">Transcription</keyword>
<dbReference type="Pfam" id="PF01614">
    <property type="entry name" value="IclR_C"/>
    <property type="match status" value="1"/>
</dbReference>
<proteinExistence type="predicted"/>
<dbReference type="PANTHER" id="PTHR30136">
    <property type="entry name" value="HELIX-TURN-HELIX TRANSCRIPTIONAL REGULATOR, ICLR FAMILY"/>
    <property type="match status" value="1"/>
</dbReference>
<dbReference type="PROSITE" id="PS51078">
    <property type="entry name" value="ICLR_ED"/>
    <property type="match status" value="1"/>
</dbReference>
<dbReference type="RefSeq" id="WP_007261104.1">
    <property type="nucleotide sequence ID" value="NZ_AOHZ01000088.1"/>
</dbReference>
<dbReference type="SMART" id="SM00346">
    <property type="entry name" value="HTH_ICLR"/>
    <property type="match status" value="1"/>
</dbReference>
<evidence type="ECO:0000313" key="8">
    <source>
        <dbReference type="Proteomes" id="UP000011602"/>
    </source>
</evidence>
<dbReference type="InterPro" id="IPR029016">
    <property type="entry name" value="GAF-like_dom_sf"/>
</dbReference>
<dbReference type="InterPro" id="IPR050707">
    <property type="entry name" value="HTH_MetabolicPath_Reg"/>
</dbReference>
<dbReference type="OrthoDB" id="14763at2157"/>
<gene>
    <name evidence="7" type="ORF">C493_19241</name>
</gene>
<dbReference type="InterPro" id="IPR036390">
    <property type="entry name" value="WH_DNA-bd_sf"/>
</dbReference>
<dbReference type="InterPro" id="IPR014757">
    <property type="entry name" value="Tscrpt_reg_IclR_C"/>
</dbReference>
<dbReference type="PROSITE" id="PS51077">
    <property type="entry name" value="HTH_ICLR"/>
    <property type="match status" value="1"/>
</dbReference>
<dbReference type="Pfam" id="PF09339">
    <property type="entry name" value="HTH_IclR"/>
    <property type="match status" value="1"/>
</dbReference>
<keyword evidence="2" id="KW-0238">DNA-binding</keyword>
<dbReference type="AlphaFoldDB" id="L9WP68"/>
<reference evidence="7 8" key="1">
    <citation type="journal article" date="2014" name="PLoS Genet.">
        <title>Phylogenetically driven sequencing of extremely halophilic archaea reveals strategies for static and dynamic osmo-response.</title>
        <authorList>
            <person name="Becker E.A."/>
            <person name="Seitzer P.M."/>
            <person name="Tritt A."/>
            <person name="Larsen D."/>
            <person name="Krusor M."/>
            <person name="Yao A.I."/>
            <person name="Wu D."/>
            <person name="Madern D."/>
            <person name="Eisen J.A."/>
            <person name="Darling A.E."/>
            <person name="Facciotti M.T."/>
        </authorList>
    </citation>
    <scope>NUCLEOTIDE SEQUENCE [LARGE SCALE GENOMIC DNA]</scope>
    <source>
        <strain evidence="7 8">JCM 12255</strain>
    </source>
</reference>
<dbReference type="GO" id="GO:0003677">
    <property type="term" value="F:DNA binding"/>
    <property type="evidence" value="ECO:0007669"/>
    <property type="project" value="UniProtKB-KW"/>
</dbReference>
<protein>
    <submittedName>
        <fullName evidence="7">IclR family transcriptional regulator</fullName>
    </submittedName>
</protein>
<name>L9WP68_9EURY</name>
<feature type="domain" description="HTH iclR-type" evidence="5">
    <location>
        <begin position="7"/>
        <end position="66"/>
    </location>
</feature>
<dbReference type="InterPro" id="IPR001845">
    <property type="entry name" value="HTH_ArsR_DNA-bd_dom"/>
</dbReference>
<dbReference type="SUPFAM" id="SSF46785">
    <property type="entry name" value="Winged helix' DNA-binding domain"/>
    <property type="match status" value="1"/>
</dbReference>
<dbReference type="SUPFAM" id="SSF55781">
    <property type="entry name" value="GAF domain-like"/>
    <property type="match status" value="1"/>
</dbReference>
<evidence type="ECO:0000259" key="5">
    <source>
        <dbReference type="PROSITE" id="PS51077"/>
    </source>
</evidence>
<organism evidence="7 8">
    <name type="scientific">Natronolimnohabitans innermongolicus JCM 12255</name>
    <dbReference type="NCBI Taxonomy" id="1227499"/>
    <lineage>
        <taxon>Archaea</taxon>
        <taxon>Methanobacteriati</taxon>
        <taxon>Methanobacteriota</taxon>
        <taxon>Stenosarchaea group</taxon>
        <taxon>Halobacteria</taxon>
        <taxon>Halobacteriales</taxon>
        <taxon>Natrialbaceae</taxon>
        <taxon>Natronolimnohabitans</taxon>
    </lineage>
</organism>
<evidence type="ECO:0000313" key="7">
    <source>
        <dbReference type="EMBL" id="ELY50133.1"/>
    </source>
</evidence>
<dbReference type="GO" id="GO:0003700">
    <property type="term" value="F:DNA-binding transcription factor activity"/>
    <property type="evidence" value="ECO:0007669"/>
    <property type="project" value="InterPro"/>
</dbReference>
<evidence type="ECO:0000259" key="4">
    <source>
        <dbReference type="PROSITE" id="PS50987"/>
    </source>
</evidence>
<dbReference type="Gene3D" id="3.30.450.40">
    <property type="match status" value="1"/>
</dbReference>
<dbReference type="SMART" id="SM00418">
    <property type="entry name" value="HTH_ARSR"/>
    <property type="match status" value="1"/>
</dbReference>
<comment type="caution">
    <text evidence="7">The sequence shown here is derived from an EMBL/GenBank/DDBJ whole genome shotgun (WGS) entry which is preliminary data.</text>
</comment>
<dbReference type="InterPro" id="IPR005471">
    <property type="entry name" value="Tscrpt_reg_IclR_N"/>
</dbReference>
<keyword evidence="8" id="KW-1185">Reference proteome</keyword>
<dbReference type="InterPro" id="IPR036388">
    <property type="entry name" value="WH-like_DNA-bd_sf"/>
</dbReference>
<evidence type="ECO:0000256" key="2">
    <source>
        <dbReference type="ARBA" id="ARBA00023125"/>
    </source>
</evidence>
<sequence length="252" mass="28062">MAESDTIKSDETLLEIIEVLYDRGGATVTDVADVVDVSKSTVHRHLATLQKHDYVAKEGHEYALGFRFLDLGGHVRHRNPIHKQVKSLVRNIAEETGEFVGFLVEEHGLGTYIYSEWGSEGVGNDVRIGRRIHLHQSAAGKAILANLPEERTAAIIDEHGLPERTPKTITDREELERNLETIRERGYAYAHGEHTEGLWAVAVPVHDVNGGIAGGLLVVGPTYRMRGEQFEDELPEYLLGAAKEFELNMSHL</sequence>
<feature type="domain" description="IclR-ED" evidence="6">
    <location>
        <begin position="67"/>
        <end position="251"/>
    </location>
</feature>
<dbReference type="PANTHER" id="PTHR30136:SF35">
    <property type="entry name" value="HTH-TYPE TRANSCRIPTIONAL REGULATOR RV1719"/>
    <property type="match status" value="1"/>
</dbReference>
<keyword evidence="1" id="KW-0805">Transcription regulation</keyword>
<dbReference type="Proteomes" id="UP000011602">
    <property type="component" value="Unassembled WGS sequence"/>
</dbReference>
<dbReference type="PROSITE" id="PS50987">
    <property type="entry name" value="HTH_ARSR_2"/>
    <property type="match status" value="1"/>
</dbReference>
<feature type="domain" description="HTH arsR-type" evidence="4">
    <location>
        <begin position="1"/>
        <end position="100"/>
    </location>
</feature>
<evidence type="ECO:0000256" key="1">
    <source>
        <dbReference type="ARBA" id="ARBA00023015"/>
    </source>
</evidence>
<dbReference type="GO" id="GO:0045892">
    <property type="term" value="P:negative regulation of DNA-templated transcription"/>
    <property type="evidence" value="ECO:0007669"/>
    <property type="project" value="TreeGrafter"/>
</dbReference>
<evidence type="ECO:0000259" key="6">
    <source>
        <dbReference type="PROSITE" id="PS51078"/>
    </source>
</evidence>
<dbReference type="Gene3D" id="1.10.10.10">
    <property type="entry name" value="Winged helix-like DNA-binding domain superfamily/Winged helix DNA-binding domain"/>
    <property type="match status" value="1"/>
</dbReference>
<dbReference type="eggNOG" id="arCOG02798">
    <property type="taxonomic scope" value="Archaea"/>
</dbReference>
<dbReference type="EMBL" id="AOHZ01000088">
    <property type="protein sequence ID" value="ELY50133.1"/>
    <property type="molecule type" value="Genomic_DNA"/>
</dbReference>
<accession>L9WP68</accession>
<dbReference type="PATRIC" id="fig|1227499.3.peg.3961"/>
<evidence type="ECO:0000256" key="3">
    <source>
        <dbReference type="ARBA" id="ARBA00023163"/>
    </source>
</evidence>